<evidence type="ECO:0000313" key="2">
    <source>
        <dbReference type="EMBL" id="NMN98633.1"/>
    </source>
</evidence>
<evidence type="ECO:0000259" key="1">
    <source>
        <dbReference type="Pfam" id="PF11716"/>
    </source>
</evidence>
<dbReference type="InterPro" id="IPR017517">
    <property type="entry name" value="Maleyloyr_isom"/>
</dbReference>
<keyword evidence="2" id="KW-0413">Isomerase</keyword>
<name>A0A848KHW7_9NOCA</name>
<dbReference type="Pfam" id="PF11716">
    <property type="entry name" value="MDMPI_N"/>
    <property type="match status" value="1"/>
</dbReference>
<dbReference type="GO" id="GO:0016853">
    <property type="term" value="F:isomerase activity"/>
    <property type="evidence" value="ECO:0007669"/>
    <property type="project" value="UniProtKB-KW"/>
</dbReference>
<dbReference type="NCBIfam" id="TIGR03083">
    <property type="entry name" value="maleylpyruvate isomerase family mycothiol-dependent enzyme"/>
    <property type="match status" value="1"/>
</dbReference>
<dbReference type="GO" id="GO:0046872">
    <property type="term" value="F:metal ion binding"/>
    <property type="evidence" value="ECO:0007669"/>
    <property type="project" value="InterPro"/>
</dbReference>
<comment type="caution">
    <text evidence="2">The sequence shown here is derived from an EMBL/GenBank/DDBJ whole genome shotgun (WGS) entry which is preliminary data.</text>
</comment>
<gene>
    <name evidence="2" type="ORF">FGL95_26720</name>
</gene>
<reference evidence="2 3" key="2">
    <citation type="submission" date="2020-06" db="EMBL/GenBank/DDBJ databases">
        <title>Antribacter stalactiti gen. nov., sp. nov., a new member of the family Nacardiaceae isolated from a cave.</title>
        <authorList>
            <person name="Kim I.S."/>
        </authorList>
    </citation>
    <scope>NUCLEOTIDE SEQUENCE [LARGE SCALE GENOMIC DNA]</scope>
    <source>
        <strain evidence="2 3">YC2-7</strain>
    </source>
</reference>
<organism evidence="2 3">
    <name type="scientific">Antrihabitans stalactiti</name>
    <dbReference type="NCBI Taxonomy" id="2584121"/>
    <lineage>
        <taxon>Bacteria</taxon>
        <taxon>Bacillati</taxon>
        <taxon>Actinomycetota</taxon>
        <taxon>Actinomycetes</taxon>
        <taxon>Mycobacteriales</taxon>
        <taxon>Nocardiaceae</taxon>
        <taxon>Antrihabitans</taxon>
    </lineage>
</organism>
<proteinExistence type="predicted"/>
<dbReference type="SUPFAM" id="SSF109854">
    <property type="entry name" value="DinB/YfiT-like putative metalloenzymes"/>
    <property type="match status" value="1"/>
</dbReference>
<reference evidence="2 3" key="1">
    <citation type="submission" date="2019-05" db="EMBL/GenBank/DDBJ databases">
        <authorList>
            <person name="Lee S.D."/>
        </authorList>
    </citation>
    <scope>NUCLEOTIDE SEQUENCE [LARGE SCALE GENOMIC DNA]</scope>
    <source>
        <strain evidence="2 3">YC2-7</strain>
    </source>
</reference>
<dbReference type="RefSeq" id="WP_169593185.1">
    <property type="nucleotide sequence ID" value="NZ_VCQU01000012.1"/>
</dbReference>
<dbReference type="Gene3D" id="1.20.120.450">
    <property type="entry name" value="dinb family like domain"/>
    <property type="match status" value="1"/>
</dbReference>
<sequence length="208" mass="21942">MAAPSPWPIIHAERESLIADVEGLTDEQWATASLCAEWSVRDVFAHMTATVKMTPPKFVGKFARSGFNFDAMAAKDIARETAGTPADGLAEFRAHLTDKTHPPGPIDAMLGEAIIHSSDIRLPLGISHDFPTDAVVRVADFYKGSNLLIGAKNRISGLTLKATDADWSTGSGPEVSGPMLSLALAMTGRSAAVAGLTGDGVAILQTRM</sequence>
<evidence type="ECO:0000313" key="3">
    <source>
        <dbReference type="Proteomes" id="UP000535543"/>
    </source>
</evidence>
<accession>A0A848KHW7</accession>
<keyword evidence="3" id="KW-1185">Reference proteome</keyword>
<keyword evidence="2" id="KW-0670">Pyruvate</keyword>
<feature type="domain" description="Mycothiol-dependent maleylpyruvate isomerase metal-binding" evidence="1">
    <location>
        <begin position="11"/>
        <end position="96"/>
    </location>
</feature>
<dbReference type="InterPro" id="IPR034660">
    <property type="entry name" value="DinB/YfiT-like"/>
</dbReference>
<dbReference type="AlphaFoldDB" id="A0A848KHW7"/>
<protein>
    <submittedName>
        <fullName evidence="2">Maleylpyruvate isomerase family mycothiol-dependent enzyme</fullName>
    </submittedName>
</protein>
<dbReference type="EMBL" id="VCQU01000012">
    <property type="protein sequence ID" value="NMN98633.1"/>
    <property type="molecule type" value="Genomic_DNA"/>
</dbReference>
<dbReference type="InterPro" id="IPR024344">
    <property type="entry name" value="MDMPI_metal-binding"/>
</dbReference>
<dbReference type="Proteomes" id="UP000535543">
    <property type="component" value="Unassembled WGS sequence"/>
</dbReference>